<evidence type="ECO:0000256" key="1">
    <source>
        <dbReference type="SAM" id="MobiDB-lite"/>
    </source>
</evidence>
<dbReference type="STRING" id="5643.A0A060SMT5"/>
<evidence type="ECO:0000313" key="3">
    <source>
        <dbReference type="Proteomes" id="UP000029665"/>
    </source>
</evidence>
<dbReference type="EMBL" id="CCBP010000122">
    <property type="protein sequence ID" value="CDO73554.1"/>
    <property type="molecule type" value="Genomic_DNA"/>
</dbReference>
<feature type="compositionally biased region" description="Low complexity" evidence="1">
    <location>
        <begin position="218"/>
        <end position="232"/>
    </location>
</feature>
<proteinExistence type="predicted"/>
<dbReference type="OMA" id="DIANMGH"/>
<dbReference type="Proteomes" id="UP000029665">
    <property type="component" value="Unassembled WGS sequence"/>
</dbReference>
<name>A0A060SMT5_PYCCI</name>
<reference evidence="2" key="1">
    <citation type="submission" date="2014-01" db="EMBL/GenBank/DDBJ databases">
        <title>The genome of the white-rot fungus Pycnoporus cinnabarinus: a basidiomycete model with a versatile arsenal for lignocellulosic biomass breakdown.</title>
        <authorList>
            <person name="Levasseur A."/>
            <person name="Lomascolo A."/>
            <person name="Ruiz-Duenas F.J."/>
            <person name="Uzan E."/>
            <person name="Piumi F."/>
            <person name="Kues U."/>
            <person name="Ram A.F.J."/>
            <person name="Murat C."/>
            <person name="Haon M."/>
            <person name="Benoit I."/>
            <person name="Arfi Y."/>
            <person name="Chevret D."/>
            <person name="Drula E."/>
            <person name="Kwon M.J."/>
            <person name="Gouret P."/>
            <person name="Lesage-Meessen L."/>
            <person name="Lombard V."/>
            <person name="Mariette J."/>
            <person name="Noirot C."/>
            <person name="Park J."/>
            <person name="Patyshakuliyeva A."/>
            <person name="Wieneger R.A.B."/>
            <person name="Wosten H.A.B."/>
            <person name="Martin F."/>
            <person name="Coutinho P.M."/>
            <person name="de Vries R."/>
            <person name="Martinez A.T."/>
            <person name="Klopp C."/>
            <person name="Pontarotti P."/>
            <person name="Henrissat B."/>
            <person name="Record E."/>
        </authorList>
    </citation>
    <scope>NUCLEOTIDE SEQUENCE [LARGE SCALE GENOMIC DNA]</scope>
    <source>
        <strain evidence="2">BRFM137</strain>
    </source>
</reference>
<feature type="region of interest" description="Disordered" evidence="1">
    <location>
        <begin position="31"/>
        <end position="140"/>
    </location>
</feature>
<accession>A0A060SMT5</accession>
<sequence>MYSKFPELALCDGDWKVTRFATERFSSWVRKYRPSGDEAVPDPEAPDPDDDDDDIANMGHTVRIPKRLRSDGLAHAGPRKTKRSRSECIPAQPEPGPAEDPAVSPTSDLENPPVVRLSMSPPLSPSAPSPVVRNTSESILNNAERRNSLLAKLARLEDGNVEHHATPIFATDGDLPVSIKTPAAESSKSSADPSAIKPLPAPPSPSAQAVVTGIPIGPSQAAPASSSSCQPSTVGRTQLPQAGHTSNADTSTPSGPSGQKTSKLRVLKNSFTARNLAAAAFLKVNINATTQDFTAFMNTLTAEELLIHETRHRFALAYTAKDAGATIDILLLAFENATEDELQVFRDAAAAHGAKAKKSRSAKGKEKAI</sequence>
<keyword evidence="3" id="KW-1185">Reference proteome</keyword>
<dbReference type="AlphaFoldDB" id="A0A060SMT5"/>
<feature type="region of interest" description="Disordered" evidence="1">
    <location>
        <begin position="171"/>
        <end position="261"/>
    </location>
</feature>
<gene>
    <name evidence="2" type="ORF">BN946_scf185014.g24</name>
</gene>
<feature type="compositionally biased region" description="Polar residues" evidence="1">
    <location>
        <begin position="233"/>
        <end position="261"/>
    </location>
</feature>
<dbReference type="HOGENOM" id="CLU_750348_0_0_1"/>
<feature type="compositionally biased region" description="Low complexity" evidence="1">
    <location>
        <begin position="112"/>
        <end position="121"/>
    </location>
</feature>
<protein>
    <submittedName>
        <fullName evidence="2">Uncharacterized protein</fullName>
    </submittedName>
</protein>
<dbReference type="OrthoDB" id="2757125at2759"/>
<comment type="caution">
    <text evidence="2">The sequence shown here is derived from an EMBL/GenBank/DDBJ whole genome shotgun (WGS) entry which is preliminary data.</text>
</comment>
<organism evidence="2 3">
    <name type="scientific">Pycnoporus cinnabarinus</name>
    <name type="common">Cinnabar-red polypore</name>
    <name type="synonym">Trametes cinnabarina</name>
    <dbReference type="NCBI Taxonomy" id="5643"/>
    <lineage>
        <taxon>Eukaryota</taxon>
        <taxon>Fungi</taxon>
        <taxon>Dikarya</taxon>
        <taxon>Basidiomycota</taxon>
        <taxon>Agaricomycotina</taxon>
        <taxon>Agaricomycetes</taxon>
        <taxon>Polyporales</taxon>
        <taxon>Polyporaceae</taxon>
        <taxon>Trametes</taxon>
    </lineage>
</organism>
<evidence type="ECO:0000313" key="2">
    <source>
        <dbReference type="EMBL" id="CDO73554.1"/>
    </source>
</evidence>
<feature type="compositionally biased region" description="Acidic residues" evidence="1">
    <location>
        <begin position="39"/>
        <end position="55"/>
    </location>
</feature>